<organism evidence="2 3">
    <name type="scientific">Pseudoxanthomonas taiwanensis J19</name>
    <dbReference type="NCBI Taxonomy" id="935569"/>
    <lineage>
        <taxon>Bacteria</taxon>
        <taxon>Pseudomonadati</taxon>
        <taxon>Pseudomonadota</taxon>
        <taxon>Gammaproteobacteria</taxon>
        <taxon>Lysobacterales</taxon>
        <taxon>Lysobacteraceae</taxon>
        <taxon>Pseudoxanthomonas</taxon>
    </lineage>
</organism>
<evidence type="ECO:0000256" key="1">
    <source>
        <dbReference type="SAM" id="MobiDB-lite"/>
    </source>
</evidence>
<feature type="region of interest" description="Disordered" evidence="1">
    <location>
        <begin position="1"/>
        <end position="22"/>
    </location>
</feature>
<dbReference type="Proteomes" id="UP000321583">
    <property type="component" value="Unassembled WGS sequence"/>
</dbReference>
<gene>
    <name evidence="2" type="ORF">L613_011100000030</name>
</gene>
<sequence length="107" mass="11735">MAPAPSPASHRVPASASTAPSVPHPYVGMWVSDDGYIRHELRADGRYDEARGLRRSAYQGRYTIRGNHIDYLDDTGFSADGEFIDGVLYHAGMVLRRVPAASAFRAD</sequence>
<dbReference type="EMBL" id="VLJS01000015">
    <property type="protein sequence ID" value="TWH16799.1"/>
    <property type="molecule type" value="Genomic_DNA"/>
</dbReference>
<name>A0A562E4G8_9GAMM</name>
<dbReference type="Gene3D" id="2.40.128.290">
    <property type="entry name" value="Uncharacterised protein Atu4866, PF11512"/>
    <property type="match status" value="1"/>
</dbReference>
<dbReference type="Pfam" id="PF11512">
    <property type="entry name" value="Atu4866"/>
    <property type="match status" value="1"/>
</dbReference>
<dbReference type="AlphaFoldDB" id="A0A562E4G8"/>
<evidence type="ECO:0000313" key="3">
    <source>
        <dbReference type="Proteomes" id="UP000321583"/>
    </source>
</evidence>
<protein>
    <submittedName>
        <fullName evidence="2">Putative ligand-binding protein with streptavidin-like fold</fullName>
    </submittedName>
</protein>
<proteinExistence type="predicted"/>
<evidence type="ECO:0000313" key="2">
    <source>
        <dbReference type="EMBL" id="TWH16799.1"/>
    </source>
</evidence>
<dbReference type="InterPro" id="IPR020955">
    <property type="entry name" value="Uncharacterised_Atu4866"/>
</dbReference>
<dbReference type="InterPro" id="IPR038646">
    <property type="entry name" value="Atu4866-like_sf"/>
</dbReference>
<accession>A0A562E4G8</accession>
<reference evidence="2 3" key="1">
    <citation type="submission" date="2019-07" db="EMBL/GenBank/DDBJ databases">
        <title>Genome sequencing of lignin-degrading bacterial isolates.</title>
        <authorList>
            <person name="Gladden J."/>
        </authorList>
    </citation>
    <scope>NUCLEOTIDE SEQUENCE [LARGE SCALE GENOMIC DNA]</scope>
    <source>
        <strain evidence="2 3">J19</strain>
    </source>
</reference>
<comment type="caution">
    <text evidence="2">The sequence shown here is derived from an EMBL/GenBank/DDBJ whole genome shotgun (WGS) entry which is preliminary data.</text>
</comment>
<keyword evidence="3" id="KW-1185">Reference proteome</keyword>